<dbReference type="InterPro" id="IPR051803">
    <property type="entry name" value="TA_system_RelE-like_toxin"/>
</dbReference>
<dbReference type="Proteomes" id="UP000264702">
    <property type="component" value="Unassembled WGS sequence"/>
</dbReference>
<dbReference type="Pfam" id="PF05016">
    <property type="entry name" value="ParE_toxin"/>
    <property type="match status" value="1"/>
</dbReference>
<comment type="similarity">
    <text evidence="1">Belongs to the RelE toxin family.</text>
</comment>
<dbReference type="RefSeq" id="WP_117303622.1">
    <property type="nucleotide sequence ID" value="NZ_QVQT02000010.1"/>
</dbReference>
<organism evidence="3 4">
    <name type="scientific">Paracidobacterium acidisoli</name>
    <dbReference type="NCBI Taxonomy" id="2303751"/>
    <lineage>
        <taxon>Bacteria</taxon>
        <taxon>Pseudomonadati</taxon>
        <taxon>Acidobacteriota</taxon>
        <taxon>Terriglobia</taxon>
        <taxon>Terriglobales</taxon>
        <taxon>Acidobacteriaceae</taxon>
        <taxon>Paracidobacterium</taxon>
    </lineage>
</organism>
<evidence type="ECO:0000313" key="3">
    <source>
        <dbReference type="EMBL" id="RFU14805.1"/>
    </source>
</evidence>
<dbReference type="EMBL" id="QVQT01000010">
    <property type="protein sequence ID" value="RFU14805.1"/>
    <property type="molecule type" value="Genomic_DNA"/>
</dbReference>
<accession>A0A372IIX3</accession>
<protein>
    <submittedName>
        <fullName evidence="3">Type II toxin-antitoxin system RelE/ParE family toxin</fullName>
    </submittedName>
</protein>
<dbReference type="InterPro" id="IPR035093">
    <property type="entry name" value="RelE/ParE_toxin_dom_sf"/>
</dbReference>
<dbReference type="AlphaFoldDB" id="A0A372IIX3"/>
<dbReference type="OrthoDB" id="516834at2"/>
<name>A0A372IIX3_9BACT</name>
<proteinExistence type="inferred from homology"/>
<dbReference type="InterPro" id="IPR007712">
    <property type="entry name" value="RelE/ParE_toxin"/>
</dbReference>
<sequence length="105" mass="11407">MGASFVRLTETAEADLAEIWSYLATEATESAADEFISGLEARLELLAAFPLSGSARFQLAEGLRVMIYGMYAVYYLSRDKGILLIRVLHGARDIEAIADQGGFAV</sequence>
<reference evidence="3 4" key="1">
    <citation type="submission" date="2018-08" db="EMBL/GenBank/DDBJ databases">
        <title>Acidipila sp. 4G-K13, an acidobacterium isolated from forest soil.</title>
        <authorList>
            <person name="Gao Z.-H."/>
            <person name="Qiu L.-H."/>
        </authorList>
    </citation>
    <scope>NUCLEOTIDE SEQUENCE [LARGE SCALE GENOMIC DNA]</scope>
    <source>
        <strain evidence="3 4">4G-K13</strain>
    </source>
</reference>
<dbReference type="Gene3D" id="3.30.2310.20">
    <property type="entry name" value="RelE-like"/>
    <property type="match status" value="1"/>
</dbReference>
<evidence type="ECO:0000313" key="4">
    <source>
        <dbReference type="Proteomes" id="UP000264702"/>
    </source>
</evidence>
<comment type="caution">
    <text evidence="3">The sequence shown here is derived from an EMBL/GenBank/DDBJ whole genome shotgun (WGS) entry which is preliminary data.</text>
</comment>
<evidence type="ECO:0000256" key="2">
    <source>
        <dbReference type="ARBA" id="ARBA00022649"/>
    </source>
</evidence>
<gene>
    <name evidence="3" type="ORF">D0Y96_20050</name>
</gene>
<keyword evidence="2" id="KW-1277">Toxin-antitoxin system</keyword>
<keyword evidence="4" id="KW-1185">Reference proteome</keyword>
<dbReference type="PANTHER" id="PTHR33755">
    <property type="entry name" value="TOXIN PARE1-RELATED"/>
    <property type="match status" value="1"/>
</dbReference>
<evidence type="ECO:0000256" key="1">
    <source>
        <dbReference type="ARBA" id="ARBA00006226"/>
    </source>
</evidence>